<evidence type="ECO:0000256" key="1">
    <source>
        <dbReference type="ARBA" id="ARBA00023242"/>
    </source>
</evidence>
<dbReference type="PROSITE" id="PS50048">
    <property type="entry name" value="ZN2_CY6_FUNGAL_2"/>
    <property type="match status" value="1"/>
</dbReference>
<dbReference type="InterPro" id="IPR001138">
    <property type="entry name" value="Zn2Cys6_DnaBD"/>
</dbReference>
<evidence type="ECO:0000313" key="3">
    <source>
        <dbReference type="EMBL" id="KAK4223907.1"/>
    </source>
</evidence>
<keyword evidence="4" id="KW-1185">Reference proteome</keyword>
<dbReference type="SUPFAM" id="SSF57701">
    <property type="entry name" value="Zn2/Cys6 DNA-binding domain"/>
    <property type="match status" value="1"/>
</dbReference>
<sequence length="503" mass="56288">MVGVAGRSKACLTCRRRRKGCDFQRPSCGHCQRLGLKCDGYERPTTFVYTDPTTGAGIKMHLKEKNKLIPSPPPVKTITIPNSLVKSAFKTNCLDVFWDIYLPGYNNPAISNERNGCISTVTWLINIPQLNMYSQNPFLEKAVMAVCLAGLGRRQSNRAMIEESIKAYSAAVRGMSFLLMNTTASAKPPDDAMVAATRCLSLYEVFYGPDSHNKQHQALAWHRHRFGELALLSARKPEFQIDGISHQMFAEGRLSCTVASLATRKGTILSRPEWKEIPFSQHKKTSIDLLLDIFVDVPGFLEALDMTEAARLANLPDCEDRKARLFKESTAALENLSSWFEDSAPKWDWKAHANDTNPTTADITAAHNMCLFWAIELKLNGIIIDASLLPHKSPDAAVKQQLRSQYFSQLLPKCEAIVQTAPIFFTQAAGIAGCQLALLPLILTHRVLTVVGSDEAREMQRRIMQTLSRSHHEYNLAIRGFADSVWEVYRCHYCPGCQCQLHV</sequence>
<reference evidence="3" key="1">
    <citation type="journal article" date="2023" name="Mol. Phylogenet. Evol.">
        <title>Genome-scale phylogeny and comparative genomics of the fungal order Sordariales.</title>
        <authorList>
            <person name="Hensen N."/>
            <person name="Bonometti L."/>
            <person name="Westerberg I."/>
            <person name="Brannstrom I.O."/>
            <person name="Guillou S."/>
            <person name="Cros-Aarteil S."/>
            <person name="Calhoun S."/>
            <person name="Haridas S."/>
            <person name="Kuo A."/>
            <person name="Mondo S."/>
            <person name="Pangilinan J."/>
            <person name="Riley R."/>
            <person name="LaButti K."/>
            <person name="Andreopoulos B."/>
            <person name="Lipzen A."/>
            <person name="Chen C."/>
            <person name="Yan M."/>
            <person name="Daum C."/>
            <person name="Ng V."/>
            <person name="Clum A."/>
            <person name="Steindorff A."/>
            <person name="Ohm R.A."/>
            <person name="Martin F."/>
            <person name="Silar P."/>
            <person name="Natvig D.O."/>
            <person name="Lalanne C."/>
            <person name="Gautier V."/>
            <person name="Ament-Velasquez S.L."/>
            <person name="Kruys A."/>
            <person name="Hutchinson M.I."/>
            <person name="Powell A.J."/>
            <person name="Barry K."/>
            <person name="Miller A.N."/>
            <person name="Grigoriev I.V."/>
            <person name="Debuchy R."/>
            <person name="Gladieux P."/>
            <person name="Hiltunen Thoren M."/>
            <person name="Johannesson H."/>
        </authorList>
    </citation>
    <scope>NUCLEOTIDE SEQUENCE</scope>
    <source>
        <strain evidence="3">CBS 990.96</strain>
    </source>
</reference>
<dbReference type="PANTHER" id="PTHR38111">
    <property type="entry name" value="ZN(2)-C6 FUNGAL-TYPE DOMAIN-CONTAINING PROTEIN-RELATED"/>
    <property type="match status" value="1"/>
</dbReference>
<dbReference type="PANTHER" id="PTHR38111:SF11">
    <property type="entry name" value="TRANSCRIPTION FACTOR DOMAIN-CONTAINING PROTEIN-RELATED"/>
    <property type="match status" value="1"/>
</dbReference>
<dbReference type="InterPro" id="IPR053178">
    <property type="entry name" value="Osmoadaptation_assoc"/>
</dbReference>
<name>A0AAN7GPP6_9PEZI</name>
<protein>
    <recommendedName>
        <fullName evidence="2">Zn(2)-C6 fungal-type domain-containing protein</fullName>
    </recommendedName>
</protein>
<keyword evidence="1" id="KW-0539">Nucleus</keyword>
<dbReference type="EMBL" id="MU865410">
    <property type="protein sequence ID" value="KAK4223907.1"/>
    <property type="molecule type" value="Genomic_DNA"/>
</dbReference>
<dbReference type="CDD" id="cd00067">
    <property type="entry name" value="GAL4"/>
    <property type="match status" value="1"/>
</dbReference>
<dbReference type="PROSITE" id="PS00463">
    <property type="entry name" value="ZN2_CY6_FUNGAL_1"/>
    <property type="match status" value="1"/>
</dbReference>
<organism evidence="3 4">
    <name type="scientific">Podospora fimiseda</name>
    <dbReference type="NCBI Taxonomy" id="252190"/>
    <lineage>
        <taxon>Eukaryota</taxon>
        <taxon>Fungi</taxon>
        <taxon>Dikarya</taxon>
        <taxon>Ascomycota</taxon>
        <taxon>Pezizomycotina</taxon>
        <taxon>Sordariomycetes</taxon>
        <taxon>Sordariomycetidae</taxon>
        <taxon>Sordariales</taxon>
        <taxon>Podosporaceae</taxon>
        <taxon>Podospora</taxon>
    </lineage>
</organism>
<evidence type="ECO:0000313" key="4">
    <source>
        <dbReference type="Proteomes" id="UP001301958"/>
    </source>
</evidence>
<dbReference type="AlphaFoldDB" id="A0AAN7GPP6"/>
<dbReference type="GO" id="GO:0008270">
    <property type="term" value="F:zinc ion binding"/>
    <property type="evidence" value="ECO:0007669"/>
    <property type="project" value="InterPro"/>
</dbReference>
<dbReference type="Gene3D" id="4.10.240.10">
    <property type="entry name" value="Zn(2)-C6 fungal-type DNA-binding domain"/>
    <property type="match status" value="1"/>
</dbReference>
<proteinExistence type="predicted"/>
<feature type="domain" description="Zn(2)-C6 fungal-type" evidence="2">
    <location>
        <begin position="10"/>
        <end position="38"/>
    </location>
</feature>
<evidence type="ECO:0000259" key="2">
    <source>
        <dbReference type="PROSITE" id="PS50048"/>
    </source>
</evidence>
<accession>A0AAN7GPP6</accession>
<dbReference type="InterPro" id="IPR036864">
    <property type="entry name" value="Zn2-C6_fun-type_DNA-bd_sf"/>
</dbReference>
<gene>
    <name evidence="3" type="ORF">QBC38DRAFT_548097</name>
</gene>
<comment type="caution">
    <text evidence="3">The sequence shown here is derived from an EMBL/GenBank/DDBJ whole genome shotgun (WGS) entry which is preliminary data.</text>
</comment>
<dbReference type="Proteomes" id="UP001301958">
    <property type="component" value="Unassembled WGS sequence"/>
</dbReference>
<reference evidence="3" key="2">
    <citation type="submission" date="2023-05" db="EMBL/GenBank/DDBJ databases">
        <authorList>
            <consortium name="Lawrence Berkeley National Laboratory"/>
            <person name="Steindorff A."/>
            <person name="Hensen N."/>
            <person name="Bonometti L."/>
            <person name="Westerberg I."/>
            <person name="Brannstrom I.O."/>
            <person name="Guillou S."/>
            <person name="Cros-Aarteil S."/>
            <person name="Calhoun S."/>
            <person name="Haridas S."/>
            <person name="Kuo A."/>
            <person name="Mondo S."/>
            <person name="Pangilinan J."/>
            <person name="Riley R."/>
            <person name="Labutti K."/>
            <person name="Andreopoulos B."/>
            <person name="Lipzen A."/>
            <person name="Chen C."/>
            <person name="Yanf M."/>
            <person name="Daum C."/>
            <person name="Ng V."/>
            <person name="Clum A."/>
            <person name="Ohm R."/>
            <person name="Martin F."/>
            <person name="Silar P."/>
            <person name="Natvig D."/>
            <person name="Lalanne C."/>
            <person name="Gautier V."/>
            <person name="Ament-Velasquez S.L."/>
            <person name="Kruys A."/>
            <person name="Hutchinson M.I."/>
            <person name="Powell A.J."/>
            <person name="Barry K."/>
            <person name="Miller A.N."/>
            <person name="Grigoriev I.V."/>
            <person name="Debuchy R."/>
            <person name="Gladieux P."/>
            <person name="Thoren M.H."/>
            <person name="Johannesson H."/>
        </authorList>
    </citation>
    <scope>NUCLEOTIDE SEQUENCE</scope>
    <source>
        <strain evidence="3">CBS 990.96</strain>
    </source>
</reference>
<dbReference type="GO" id="GO:0000981">
    <property type="term" value="F:DNA-binding transcription factor activity, RNA polymerase II-specific"/>
    <property type="evidence" value="ECO:0007669"/>
    <property type="project" value="InterPro"/>
</dbReference>
<dbReference type="Pfam" id="PF00172">
    <property type="entry name" value="Zn_clus"/>
    <property type="match status" value="1"/>
</dbReference>
<dbReference type="SMART" id="SM00066">
    <property type="entry name" value="GAL4"/>
    <property type="match status" value="1"/>
</dbReference>